<evidence type="ECO:0000313" key="7">
    <source>
        <dbReference type="EMBL" id="ERM96411.1"/>
    </source>
</evidence>
<dbReference type="GO" id="GO:0004568">
    <property type="term" value="F:chitinase activity"/>
    <property type="evidence" value="ECO:0000318"/>
    <property type="project" value="GO_Central"/>
</dbReference>
<dbReference type="SUPFAM" id="SSF53955">
    <property type="entry name" value="Lysozyme-like"/>
    <property type="match status" value="1"/>
</dbReference>
<evidence type="ECO:0000259" key="6">
    <source>
        <dbReference type="PROSITE" id="PS50941"/>
    </source>
</evidence>
<dbReference type="SMART" id="SM00270">
    <property type="entry name" value="ChtBD1"/>
    <property type="match status" value="1"/>
</dbReference>
<dbReference type="AlphaFoldDB" id="W1NLN0"/>
<keyword evidence="5" id="KW-0812">Transmembrane</keyword>
<dbReference type="OMA" id="CGSINEH"/>
<organism evidence="7 8">
    <name type="scientific">Amborella trichopoda</name>
    <dbReference type="NCBI Taxonomy" id="13333"/>
    <lineage>
        <taxon>Eukaryota</taxon>
        <taxon>Viridiplantae</taxon>
        <taxon>Streptophyta</taxon>
        <taxon>Embryophyta</taxon>
        <taxon>Tracheophyta</taxon>
        <taxon>Spermatophyta</taxon>
        <taxon>Magnoliopsida</taxon>
        <taxon>Amborellales</taxon>
        <taxon>Amborellaceae</taxon>
        <taxon>Amborella</taxon>
    </lineage>
</organism>
<feature type="domain" description="Chitin-binding type-1" evidence="6">
    <location>
        <begin position="59"/>
        <end position="100"/>
    </location>
</feature>
<evidence type="ECO:0000313" key="8">
    <source>
        <dbReference type="Proteomes" id="UP000017836"/>
    </source>
</evidence>
<evidence type="ECO:0000256" key="2">
    <source>
        <dbReference type="ARBA" id="ARBA00022821"/>
    </source>
</evidence>
<reference evidence="8" key="1">
    <citation type="journal article" date="2013" name="Science">
        <title>The Amborella genome and the evolution of flowering plants.</title>
        <authorList>
            <consortium name="Amborella Genome Project"/>
        </authorList>
    </citation>
    <scope>NUCLEOTIDE SEQUENCE [LARGE SCALE GENOMIC DNA]</scope>
</reference>
<dbReference type="HOGENOM" id="CLU_107777_0_0_1"/>
<dbReference type="GO" id="GO:0006032">
    <property type="term" value="P:chitin catabolic process"/>
    <property type="evidence" value="ECO:0007669"/>
    <property type="project" value="InterPro"/>
</dbReference>
<dbReference type="SUPFAM" id="SSF57016">
    <property type="entry name" value="Plant lectins/antimicrobial peptides"/>
    <property type="match status" value="1"/>
</dbReference>
<dbReference type="GO" id="GO:0016998">
    <property type="term" value="P:cell wall macromolecule catabolic process"/>
    <property type="evidence" value="ECO:0007669"/>
    <property type="project" value="InterPro"/>
</dbReference>
<dbReference type="PANTHER" id="PTHR22595">
    <property type="entry name" value="CHITINASE-RELATED"/>
    <property type="match status" value="1"/>
</dbReference>
<feature type="disulfide bond" evidence="4">
    <location>
        <begin position="76"/>
        <end position="90"/>
    </location>
</feature>
<dbReference type="Proteomes" id="UP000017836">
    <property type="component" value="Unassembled WGS sequence"/>
</dbReference>
<keyword evidence="5" id="KW-0472">Membrane</keyword>
<evidence type="ECO:0000256" key="4">
    <source>
        <dbReference type="PROSITE-ProRule" id="PRU00261"/>
    </source>
</evidence>
<sequence>MTKTIDRPPPPSLAIKSSTLPSKNKIRKEGTKKIASSFASLSLLLVFLIADYYGLGVLAQNCGRDRGGAVCAGGLCCSKWGFCGSINEHCGEGCQSQCTPPGSGVASLISQSLFDQMFKHRNENSCEGRDIYTYNAFITATKSFPAFGTTGDTTTRKREIDVFLLRLRRRPLVGADAPDGPYAWGYCFVNER</sequence>
<evidence type="ECO:0000256" key="5">
    <source>
        <dbReference type="SAM" id="Phobius"/>
    </source>
</evidence>
<dbReference type="Pfam" id="PF00187">
    <property type="entry name" value="Chitin_bind_1"/>
    <property type="match status" value="1"/>
</dbReference>
<feature type="disulfide bond" evidence="4">
    <location>
        <begin position="94"/>
        <end position="98"/>
    </location>
</feature>
<dbReference type="EMBL" id="KI397142">
    <property type="protein sequence ID" value="ERM96411.1"/>
    <property type="molecule type" value="Genomic_DNA"/>
</dbReference>
<feature type="disulfide bond" evidence="4">
    <location>
        <begin position="62"/>
        <end position="77"/>
    </location>
</feature>
<dbReference type="Gene3D" id="3.30.60.10">
    <property type="entry name" value="Endochitinase-like"/>
    <property type="match status" value="1"/>
</dbReference>
<keyword evidence="3 4" id="KW-1015">Disulfide bond</keyword>
<dbReference type="Pfam" id="PF00182">
    <property type="entry name" value="Glyco_hydro_19"/>
    <property type="match status" value="1"/>
</dbReference>
<dbReference type="GO" id="GO:0050832">
    <property type="term" value="P:defense response to fungus"/>
    <property type="evidence" value="ECO:0000318"/>
    <property type="project" value="GO_Central"/>
</dbReference>
<gene>
    <name evidence="7" type="ORF">AMTR_s00001p00244240</name>
</gene>
<dbReference type="PANTHER" id="PTHR22595:SF79">
    <property type="entry name" value="CHITINASE 12"/>
    <property type="match status" value="1"/>
</dbReference>
<evidence type="ECO:0000256" key="3">
    <source>
        <dbReference type="ARBA" id="ARBA00023157"/>
    </source>
</evidence>
<accession>W1NLN0</accession>
<keyword evidence="2" id="KW-0611">Plant defense</keyword>
<name>W1NLN0_AMBTC</name>
<dbReference type="GO" id="GO:0008061">
    <property type="term" value="F:chitin binding"/>
    <property type="evidence" value="ECO:0007669"/>
    <property type="project" value="UniProtKB-UniRule"/>
</dbReference>
<dbReference type="InterPro" id="IPR036861">
    <property type="entry name" value="Endochitinase-like_sf"/>
</dbReference>
<feature type="disulfide bond" evidence="4">
    <location>
        <begin position="71"/>
        <end position="83"/>
    </location>
</feature>
<evidence type="ECO:0000256" key="1">
    <source>
        <dbReference type="ARBA" id="ARBA00022669"/>
    </source>
</evidence>
<dbReference type="InterPro" id="IPR023346">
    <property type="entry name" value="Lysozyme-like_dom_sf"/>
</dbReference>
<dbReference type="eggNOG" id="KOG4742">
    <property type="taxonomic scope" value="Eukaryota"/>
</dbReference>
<keyword evidence="8" id="KW-1185">Reference proteome</keyword>
<protein>
    <recommendedName>
        <fullName evidence="6">Chitin-binding type-1 domain-containing protein</fullName>
    </recommendedName>
</protein>
<dbReference type="Gramene" id="ERM96411">
    <property type="protein sequence ID" value="ERM96411"/>
    <property type="gene ID" value="AMTR_s00001p00244240"/>
</dbReference>
<dbReference type="CDD" id="cd06921">
    <property type="entry name" value="ChtBD1_GH19_hevein"/>
    <property type="match status" value="1"/>
</dbReference>
<dbReference type="InterPro" id="IPR000726">
    <property type="entry name" value="Glyco_hydro_19_cat"/>
</dbReference>
<keyword evidence="5" id="KW-1133">Transmembrane helix</keyword>
<dbReference type="Gene3D" id="1.10.530.10">
    <property type="match status" value="1"/>
</dbReference>
<dbReference type="PROSITE" id="PS50941">
    <property type="entry name" value="CHIT_BIND_I_2"/>
    <property type="match status" value="1"/>
</dbReference>
<dbReference type="STRING" id="13333.W1NLN0"/>
<proteinExistence type="predicted"/>
<dbReference type="InterPro" id="IPR001002">
    <property type="entry name" value="Chitin-bd_1"/>
</dbReference>
<keyword evidence="1 4" id="KW-0147">Chitin-binding</keyword>
<feature type="transmembrane region" description="Helical" evidence="5">
    <location>
        <begin position="34"/>
        <end position="55"/>
    </location>
</feature>